<dbReference type="PANTHER" id="PTHR43595:SF2">
    <property type="entry name" value="SMALL RIBOSOMAL SUBUNIT PROTEIN MS42"/>
    <property type="match status" value="1"/>
</dbReference>
<evidence type="ECO:0000256" key="5">
    <source>
        <dbReference type="RuleBase" id="RU000414"/>
    </source>
</evidence>
<dbReference type="Gene3D" id="3.55.40.20">
    <property type="entry name" value="Iron/manganese superoxide dismutase, C-terminal domain"/>
    <property type="match status" value="1"/>
</dbReference>
<dbReference type="InterPro" id="IPR019832">
    <property type="entry name" value="Mn/Fe_SOD_C"/>
</dbReference>
<dbReference type="InterPro" id="IPR001189">
    <property type="entry name" value="Mn/Fe_SOD"/>
</dbReference>
<dbReference type="InterPro" id="IPR036324">
    <property type="entry name" value="Mn/Fe_SOD_N_sf"/>
</dbReference>
<dbReference type="SUPFAM" id="SSF54719">
    <property type="entry name" value="Fe,Mn superoxide dismutase (SOD), C-terminal domain"/>
    <property type="match status" value="1"/>
</dbReference>
<dbReference type="GO" id="GO:0004784">
    <property type="term" value="F:superoxide dismutase activity"/>
    <property type="evidence" value="ECO:0007669"/>
    <property type="project" value="UniProtKB-EC"/>
</dbReference>
<dbReference type="EMBL" id="UFXS01000001">
    <property type="protein sequence ID" value="STD59390.1"/>
    <property type="molecule type" value="Genomic_DNA"/>
</dbReference>
<dbReference type="EC" id="1.15.1.1" evidence="2 5"/>
<organism evidence="8 9">
    <name type="scientific">Empedobacter falsenii</name>
    <dbReference type="NCBI Taxonomy" id="343874"/>
    <lineage>
        <taxon>Bacteria</taxon>
        <taxon>Pseudomonadati</taxon>
        <taxon>Bacteroidota</taxon>
        <taxon>Flavobacteriia</taxon>
        <taxon>Flavobacteriales</taxon>
        <taxon>Weeksellaceae</taxon>
        <taxon>Empedobacter</taxon>
    </lineage>
</organism>
<proteinExistence type="inferred from homology"/>
<dbReference type="PRINTS" id="PR01703">
    <property type="entry name" value="MNSODISMTASE"/>
</dbReference>
<feature type="domain" description="Manganese/iron superoxide dismutase N-terminal" evidence="6">
    <location>
        <begin position="60"/>
        <end position="142"/>
    </location>
</feature>
<comment type="catalytic activity">
    <reaction evidence="5">
        <text>2 superoxide + 2 H(+) = H2O2 + O2</text>
        <dbReference type="Rhea" id="RHEA:20696"/>
        <dbReference type="ChEBI" id="CHEBI:15378"/>
        <dbReference type="ChEBI" id="CHEBI:15379"/>
        <dbReference type="ChEBI" id="CHEBI:16240"/>
        <dbReference type="ChEBI" id="CHEBI:18421"/>
        <dbReference type="EC" id="1.15.1.1"/>
    </reaction>
</comment>
<sequence length="259" mass="28985">MKKGIFLMSVLGVLFFVQSCETKKENADSTTKEVVKQDTVQAAAEPVGNPTDVKADPGTFQIKPLKYGYDELNEYIDAKTMEVHFSKHYLGYINKLNTALKEANIKSNDIVDILKKMDMNNAALRNNAGGYYNHMLYFDIMSPTPQKAPTGDLKAKIDATFGSTEELMKQLDEAGSKRFGSGWAWLVVKADGSLAVTTTANQDNPLMPGAEVAGTPILGIDVWEHAYYLKYQNKRDDYLKAFNNVLDWKQVEDNYKKAK</sequence>
<dbReference type="GO" id="GO:0005737">
    <property type="term" value="C:cytoplasm"/>
    <property type="evidence" value="ECO:0007669"/>
    <property type="project" value="TreeGrafter"/>
</dbReference>
<dbReference type="GO" id="GO:0046872">
    <property type="term" value="F:metal ion binding"/>
    <property type="evidence" value="ECO:0007669"/>
    <property type="project" value="UniProtKB-KW"/>
</dbReference>
<dbReference type="AlphaFoldDB" id="A0A376GHF7"/>
<evidence type="ECO:0000259" key="7">
    <source>
        <dbReference type="Pfam" id="PF02777"/>
    </source>
</evidence>
<evidence type="ECO:0000256" key="4">
    <source>
        <dbReference type="ARBA" id="ARBA00023002"/>
    </source>
</evidence>
<protein>
    <recommendedName>
        <fullName evidence="2 5">Superoxide dismutase</fullName>
        <ecNumber evidence="2 5">1.15.1.1</ecNumber>
    </recommendedName>
</protein>
<gene>
    <name evidence="8" type="primary">sodA_2</name>
    <name evidence="8" type="ORF">NCTC13456_03041</name>
</gene>
<comment type="similarity">
    <text evidence="1 5">Belongs to the iron/manganese superoxide dismutase family.</text>
</comment>
<dbReference type="PROSITE" id="PS00088">
    <property type="entry name" value="SOD_MN"/>
    <property type="match status" value="1"/>
</dbReference>
<dbReference type="RefSeq" id="WP_038334476.1">
    <property type="nucleotide sequence ID" value="NZ_JSYQ01000012.1"/>
</dbReference>
<evidence type="ECO:0000313" key="9">
    <source>
        <dbReference type="Proteomes" id="UP000254737"/>
    </source>
</evidence>
<dbReference type="InterPro" id="IPR019831">
    <property type="entry name" value="Mn/Fe_SOD_N"/>
</dbReference>
<keyword evidence="3 5" id="KW-0479">Metal-binding</keyword>
<dbReference type="STRING" id="343874.GCA_000805695_00488"/>
<dbReference type="Pfam" id="PF00081">
    <property type="entry name" value="Sod_Fe_N"/>
    <property type="match status" value="1"/>
</dbReference>
<dbReference type="Proteomes" id="UP000254737">
    <property type="component" value="Unassembled WGS sequence"/>
</dbReference>
<name>A0A376GHF7_9FLAO</name>
<reference evidence="8 9" key="1">
    <citation type="submission" date="2018-06" db="EMBL/GenBank/DDBJ databases">
        <authorList>
            <consortium name="Pathogen Informatics"/>
            <person name="Doyle S."/>
        </authorList>
    </citation>
    <scope>NUCLEOTIDE SEQUENCE [LARGE SCALE GENOMIC DNA]</scope>
    <source>
        <strain evidence="8 9">NCTC13456</strain>
    </source>
</reference>
<evidence type="ECO:0000313" key="8">
    <source>
        <dbReference type="EMBL" id="STD59390.1"/>
    </source>
</evidence>
<dbReference type="InterPro" id="IPR019833">
    <property type="entry name" value="Mn/Fe_SOD_BS"/>
</dbReference>
<evidence type="ECO:0000256" key="2">
    <source>
        <dbReference type="ARBA" id="ARBA00012682"/>
    </source>
</evidence>
<dbReference type="PANTHER" id="PTHR43595">
    <property type="entry name" value="37S RIBOSOMAL PROTEIN S26, MITOCHONDRIAL"/>
    <property type="match status" value="1"/>
</dbReference>
<dbReference type="SUPFAM" id="SSF46609">
    <property type="entry name" value="Fe,Mn superoxide dismutase (SOD), N-terminal domain"/>
    <property type="match status" value="1"/>
</dbReference>
<comment type="function">
    <text evidence="5">Destroys radicals which are normally produced within the cells and which are toxic to biological systems.</text>
</comment>
<dbReference type="InterPro" id="IPR036314">
    <property type="entry name" value="SOD_C_sf"/>
</dbReference>
<dbReference type="Gene3D" id="1.10.287.990">
    <property type="entry name" value="Fe,Mn superoxide dismutase (SOD) domain"/>
    <property type="match status" value="1"/>
</dbReference>
<keyword evidence="4 5" id="KW-0560">Oxidoreductase</keyword>
<accession>A0A376GHF7</accession>
<evidence type="ECO:0000259" key="6">
    <source>
        <dbReference type="Pfam" id="PF00081"/>
    </source>
</evidence>
<feature type="domain" description="Manganese/iron superoxide dismutase C-terminal" evidence="7">
    <location>
        <begin position="149"/>
        <end position="253"/>
    </location>
</feature>
<dbReference type="Pfam" id="PF02777">
    <property type="entry name" value="Sod_Fe_C"/>
    <property type="match status" value="1"/>
</dbReference>
<evidence type="ECO:0000256" key="1">
    <source>
        <dbReference type="ARBA" id="ARBA00008714"/>
    </source>
</evidence>
<dbReference type="PROSITE" id="PS51257">
    <property type="entry name" value="PROKAR_LIPOPROTEIN"/>
    <property type="match status" value="1"/>
</dbReference>
<evidence type="ECO:0000256" key="3">
    <source>
        <dbReference type="ARBA" id="ARBA00022723"/>
    </source>
</evidence>